<gene>
    <name evidence="3" type="ORF">C8N46_107192</name>
</gene>
<dbReference type="Gene3D" id="2.60.120.200">
    <property type="match status" value="1"/>
</dbReference>
<reference evidence="3 4" key="1">
    <citation type="submission" date="2018-04" db="EMBL/GenBank/DDBJ databases">
        <title>Genomic Encyclopedia of Archaeal and Bacterial Type Strains, Phase II (KMG-II): from individual species to whole genera.</title>
        <authorList>
            <person name="Goeker M."/>
        </authorList>
    </citation>
    <scope>NUCLEOTIDE SEQUENCE [LARGE SCALE GENOMIC DNA]</scope>
    <source>
        <strain evidence="3 4">DSM 25731</strain>
    </source>
</reference>
<dbReference type="Proteomes" id="UP000244090">
    <property type="component" value="Unassembled WGS sequence"/>
</dbReference>
<keyword evidence="1" id="KW-0732">Signal</keyword>
<dbReference type="Pfam" id="PF18942">
    <property type="entry name" value="DUF5689"/>
    <property type="match status" value="1"/>
</dbReference>
<feature type="signal peptide" evidence="1">
    <location>
        <begin position="1"/>
        <end position="26"/>
    </location>
</feature>
<proteinExistence type="predicted"/>
<evidence type="ECO:0000259" key="2">
    <source>
        <dbReference type="Pfam" id="PF18942"/>
    </source>
</evidence>
<protein>
    <recommendedName>
        <fullName evidence="2">DUF5689 domain-containing protein</fullName>
    </recommendedName>
</protein>
<feature type="chain" id="PRO_5015518259" description="DUF5689 domain-containing protein" evidence="1">
    <location>
        <begin position="27"/>
        <end position="470"/>
    </location>
</feature>
<dbReference type="NCBIfam" id="NF038128">
    <property type="entry name" value="choice_anch_J"/>
    <property type="match status" value="1"/>
</dbReference>
<evidence type="ECO:0000313" key="3">
    <source>
        <dbReference type="EMBL" id="PTX60185.1"/>
    </source>
</evidence>
<dbReference type="EMBL" id="QBKT01000007">
    <property type="protein sequence ID" value="PTX60185.1"/>
    <property type="molecule type" value="Genomic_DNA"/>
</dbReference>
<feature type="domain" description="DUF5689" evidence="2">
    <location>
        <begin position="44"/>
        <end position="283"/>
    </location>
</feature>
<dbReference type="PROSITE" id="PS51257">
    <property type="entry name" value="PROKAR_LIPOPROTEIN"/>
    <property type="match status" value="1"/>
</dbReference>
<dbReference type="InterPro" id="IPR043744">
    <property type="entry name" value="DUF5689"/>
</dbReference>
<evidence type="ECO:0000313" key="4">
    <source>
        <dbReference type="Proteomes" id="UP000244090"/>
    </source>
</evidence>
<dbReference type="RefSeq" id="WP_146169841.1">
    <property type="nucleotide sequence ID" value="NZ_QBKT01000007.1"/>
</dbReference>
<comment type="caution">
    <text evidence="3">The sequence shown here is derived from an EMBL/GenBank/DDBJ whole genome shotgun (WGS) entry which is preliminary data.</text>
</comment>
<keyword evidence="4" id="KW-1185">Reference proteome</keyword>
<dbReference type="OrthoDB" id="1492759at2"/>
<organism evidence="3 4">
    <name type="scientific">Kordia periserrulae</name>
    <dbReference type="NCBI Taxonomy" id="701523"/>
    <lineage>
        <taxon>Bacteria</taxon>
        <taxon>Pseudomonadati</taxon>
        <taxon>Bacteroidota</taxon>
        <taxon>Flavobacteriia</taxon>
        <taxon>Flavobacteriales</taxon>
        <taxon>Flavobacteriaceae</taxon>
        <taxon>Kordia</taxon>
    </lineage>
</organism>
<name>A0A2T6BVT4_9FLAO</name>
<evidence type="ECO:0000256" key="1">
    <source>
        <dbReference type="SAM" id="SignalP"/>
    </source>
</evidence>
<accession>A0A2T6BVT4</accession>
<dbReference type="AlphaFoldDB" id="A0A2T6BVT4"/>
<sequence length="470" mass="50602">MKANKIFSLIAVFGTLGLVITSCVQDDEFAIPNGTTAVDPGLTANATFQNMVARYQQAVGDGDEIAVIATDEAEIIIEGYVVSSDQAGNFFEELIIQNKRDGASPDADPRLGFRVDINQSALFNSYEFGRKVYIKMNGLAIGLENGVYAIGKPNGNDIDQIQPFELEDFVVRGTQVAQITPKQTTIAELTSADENTFIQLTDVQFSRNDLGLTYAGEASDNFDGFRTIEECADGGGSIALQTSTFADFKSLTIDENRGNIQGIFTRDFGDDANVLVINTLADVNFTDAIRCDPNLLECEGPVSSAVTVFNQDFETITNEAQLDALGWTNVNVSGGSERFEDGSFGGDRYMIISAFGTGENPLEAWLVTPAINLDGTTQEELTFNVSANFETGQILQAFITENYTGDPTTTEWTLLDANIPIGGSGFGSFVPSNVNISCLNGDVHVAFKYLGAAGGAETRYHIDDIKVTGM</sequence>